<dbReference type="KEGG" id="skr:BRX40_10940"/>
<dbReference type="AlphaFoldDB" id="A0A1L6JAE6"/>
<dbReference type="GO" id="GO:0006352">
    <property type="term" value="P:DNA-templated transcription initiation"/>
    <property type="evidence" value="ECO:0007669"/>
    <property type="project" value="InterPro"/>
</dbReference>
<dbReference type="GO" id="GO:0016987">
    <property type="term" value="F:sigma factor activity"/>
    <property type="evidence" value="ECO:0007669"/>
    <property type="project" value="UniProtKB-KW"/>
</dbReference>
<feature type="domain" description="RNA polymerase sigma-70 region 2" evidence="5">
    <location>
        <begin position="25"/>
        <end position="86"/>
    </location>
</feature>
<keyword evidence="2" id="KW-0805">Transcription regulation</keyword>
<sequence>MSDSTRRSHRGESNASLEALDARFRASLDRYFSRRLRDRGEIEDLIQEVFLRLAKRGSLEDVDKVGGYVFETASSVLNDRLRRKRSRHEADHEAFDGQQHGDVDFSPERVLLGKEALVRATAVLLELPERTRMVFVMRRLEGMRYLDIAARLGISVSAVEKHMTRAMAHLVQRMGDQ</sequence>
<protein>
    <submittedName>
        <fullName evidence="8">RNA polymerase sigma factor</fullName>
    </submittedName>
</protein>
<dbReference type="CDD" id="cd06171">
    <property type="entry name" value="Sigma70_r4"/>
    <property type="match status" value="1"/>
</dbReference>
<dbReference type="Proteomes" id="UP000185161">
    <property type="component" value="Chromosome"/>
</dbReference>
<comment type="similarity">
    <text evidence="1">Belongs to the sigma-70 factor family. ECF subfamily.</text>
</comment>
<dbReference type="PANTHER" id="PTHR43133:SF63">
    <property type="entry name" value="RNA POLYMERASE SIGMA FACTOR FECI-RELATED"/>
    <property type="match status" value="1"/>
</dbReference>
<dbReference type="InterPro" id="IPR013324">
    <property type="entry name" value="RNA_pol_sigma_r3/r4-like"/>
</dbReference>
<reference evidence="7" key="1">
    <citation type="submission" date="2016-12" db="EMBL/GenBank/DDBJ databases">
        <title>Whole genome sequencing of Sphingomonas koreensis.</title>
        <authorList>
            <person name="Conlan S."/>
            <person name="Thomas P.J."/>
            <person name="Mullikin J."/>
            <person name="Palmore T.N."/>
            <person name="Frank K.M."/>
            <person name="Segre J.A."/>
        </authorList>
    </citation>
    <scope>NUCLEOTIDE SEQUENCE</scope>
    <source>
        <strain evidence="7">ABOJV</strain>
    </source>
</reference>
<dbReference type="Pfam" id="PF08281">
    <property type="entry name" value="Sigma70_r4_2"/>
    <property type="match status" value="1"/>
</dbReference>
<dbReference type="InterPro" id="IPR039425">
    <property type="entry name" value="RNA_pol_sigma-70-like"/>
</dbReference>
<evidence type="ECO:0000259" key="5">
    <source>
        <dbReference type="Pfam" id="PF04542"/>
    </source>
</evidence>
<reference evidence="9" key="2">
    <citation type="submission" date="2016-12" db="EMBL/GenBank/DDBJ databases">
        <title>Whole genome sequencing of Sphingomonas sp. ABOJV.</title>
        <authorList>
            <person name="Conlan S."/>
            <person name="Thomas P.J."/>
            <person name="Mullikin J."/>
            <person name="Palmore T.N."/>
            <person name="Frank K.M."/>
            <person name="Segre J.A."/>
        </authorList>
    </citation>
    <scope>NUCLEOTIDE SEQUENCE [LARGE SCALE GENOMIC DNA]</scope>
    <source>
        <strain evidence="9">ABOJV</strain>
    </source>
</reference>
<organism evidence="7 9">
    <name type="scientific">Sphingomonas koreensis</name>
    <dbReference type="NCBI Taxonomy" id="93064"/>
    <lineage>
        <taxon>Bacteria</taxon>
        <taxon>Pseudomonadati</taxon>
        <taxon>Pseudomonadota</taxon>
        <taxon>Alphaproteobacteria</taxon>
        <taxon>Sphingomonadales</taxon>
        <taxon>Sphingomonadaceae</taxon>
        <taxon>Sphingomonas</taxon>
    </lineage>
</organism>
<dbReference type="InterPro" id="IPR014284">
    <property type="entry name" value="RNA_pol_sigma-70_dom"/>
</dbReference>
<dbReference type="Gene3D" id="1.10.10.10">
    <property type="entry name" value="Winged helix-like DNA-binding domain superfamily/Winged helix DNA-binding domain"/>
    <property type="match status" value="1"/>
</dbReference>
<evidence type="ECO:0000313" key="8">
    <source>
        <dbReference type="EMBL" id="RSV04126.1"/>
    </source>
</evidence>
<dbReference type="InterPro" id="IPR007627">
    <property type="entry name" value="RNA_pol_sigma70_r2"/>
</dbReference>
<keyword evidence="9" id="KW-1185">Reference proteome</keyword>
<dbReference type="STRING" id="93064.BRX40_10940"/>
<accession>A0A1L6JAE6</accession>
<feature type="domain" description="RNA polymerase sigma factor 70 region 4 type 2" evidence="6">
    <location>
        <begin position="121"/>
        <end position="170"/>
    </location>
</feature>
<dbReference type="Pfam" id="PF04542">
    <property type="entry name" value="Sigma70_r2"/>
    <property type="match status" value="1"/>
</dbReference>
<dbReference type="InterPro" id="IPR013249">
    <property type="entry name" value="RNA_pol_sigma70_r4_t2"/>
</dbReference>
<dbReference type="EMBL" id="CP018820">
    <property type="protein sequence ID" value="APR52869.1"/>
    <property type="molecule type" value="Genomic_DNA"/>
</dbReference>
<keyword evidence="3" id="KW-0731">Sigma factor</keyword>
<proteinExistence type="inferred from homology"/>
<evidence type="ECO:0000313" key="9">
    <source>
        <dbReference type="Proteomes" id="UP000185161"/>
    </source>
</evidence>
<gene>
    <name evidence="7" type="ORF">BRX40_10940</name>
    <name evidence="8" type="ORF">CA257_08635</name>
</gene>
<dbReference type="InterPro" id="IPR013325">
    <property type="entry name" value="RNA_pol_sigma_r2"/>
</dbReference>
<dbReference type="Gene3D" id="1.10.1740.10">
    <property type="match status" value="1"/>
</dbReference>
<dbReference type="SUPFAM" id="SSF88946">
    <property type="entry name" value="Sigma2 domain of RNA polymerase sigma factors"/>
    <property type="match status" value="1"/>
</dbReference>
<dbReference type="SUPFAM" id="SSF88659">
    <property type="entry name" value="Sigma3 and sigma4 domains of RNA polymerase sigma factors"/>
    <property type="match status" value="1"/>
</dbReference>
<evidence type="ECO:0000256" key="4">
    <source>
        <dbReference type="ARBA" id="ARBA00023163"/>
    </source>
</evidence>
<name>A0A1L6JAE6_9SPHN</name>
<keyword evidence="4" id="KW-0804">Transcription</keyword>
<dbReference type="Proteomes" id="UP000286681">
    <property type="component" value="Unassembled WGS sequence"/>
</dbReference>
<evidence type="ECO:0000313" key="7">
    <source>
        <dbReference type="EMBL" id="APR52869.1"/>
    </source>
</evidence>
<dbReference type="GeneID" id="44133078"/>
<dbReference type="EMBL" id="QQWO01000006">
    <property type="protein sequence ID" value="RSV04126.1"/>
    <property type="molecule type" value="Genomic_DNA"/>
</dbReference>
<evidence type="ECO:0000256" key="3">
    <source>
        <dbReference type="ARBA" id="ARBA00023082"/>
    </source>
</evidence>
<evidence type="ECO:0000256" key="1">
    <source>
        <dbReference type="ARBA" id="ARBA00010641"/>
    </source>
</evidence>
<evidence type="ECO:0000256" key="2">
    <source>
        <dbReference type="ARBA" id="ARBA00023015"/>
    </source>
</evidence>
<evidence type="ECO:0000313" key="10">
    <source>
        <dbReference type="Proteomes" id="UP000286681"/>
    </source>
</evidence>
<dbReference type="InterPro" id="IPR036388">
    <property type="entry name" value="WH-like_DNA-bd_sf"/>
</dbReference>
<dbReference type="OrthoDB" id="7628065at2"/>
<evidence type="ECO:0000259" key="6">
    <source>
        <dbReference type="Pfam" id="PF08281"/>
    </source>
</evidence>
<dbReference type="NCBIfam" id="TIGR02937">
    <property type="entry name" value="sigma70-ECF"/>
    <property type="match status" value="1"/>
</dbReference>
<dbReference type="GO" id="GO:0003677">
    <property type="term" value="F:DNA binding"/>
    <property type="evidence" value="ECO:0007669"/>
    <property type="project" value="InterPro"/>
</dbReference>
<reference evidence="8 10" key="3">
    <citation type="submission" date="2018-07" db="EMBL/GenBank/DDBJ databases">
        <title>Genomic and Epidemiologic Investigation of an Indolent Hospital Outbreak.</title>
        <authorList>
            <person name="Johnson R.C."/>
            <person name="Deming C."/>
            <person name="Conlan S."/>
            <person name="Zellmer C.J."/>
            <person name="Michelin A.V."/>
            <person name="Lee-Lin S."/>
            <person name="Thomas P.J."/>
            <person name="Park M."/>
            <person name="Weingarten R.A."/>
            <person name="Less J."/>
            <person name="Dekker J.P."/>
            <person name="Frank K.M."/>
            <person name="Musser K.A."/>
            <person name="Mcquiston J.R."/>
            <person name="Henderson D.K."/>
            <person name="Lau A.F."/>
            <person name="Palmore T.N."/>
            <person name="Segre J.A."/>
        </authorList>
    </citation>
    <scope>NUCLEOTIDE SEQUENCE [LARGE SCALE GENOMIC DNA]</scope>
    <source>
        <strain evidence="8 10">SK-NIH.Env10_0317</strain>
    </source>
</reference>
<dbReference type="PANTHER" id="PTHR43133">
    <property type="entry name" value="RNA POLYMERASE ECF-TYPE SIGMA FACTO"/>
    <property type="match status" value="1"/>
</dbReference>
<dbReference type="RefSeq" id="WP_075151595.1">
    <property type="nucleotide sequence ID" value="NZ_CP018820.1"/>
</dbReference>